<dbReference type="Proteomes" id="UP000306740">
    <property type="component" value="Unassembled WGS sequence"/>
</dbReference>
<feature type="transmembrane region" description="Helical" evidence="7">
    <location>
        <begin position="139"/>
        <end position="167"/>
    </location>
</feature>
<dbReference type="GO" id="GO:0005886">
    <property type="term" value="C:plasma membrane"/>
    <property type="evidence" value="ECO:0007669"/>
    <property type="project" value="UniProtKB-SubCell"/>
</dbReference>
<dbReference type="EMBL" id="VDFR01000053">
    <property type="protein sequence ID" value="TNC46665.1"/>
    <property type="molecule type" value="Genomic_DNA"/>
</dbReference>
<evidence type="ECO:0000313" key="10">
    <source>
        <dbReference type="Proteomes" id="UP000306740"/>
    </source>
</evidence>
<evidence type="ECO:0000256" key="5">
    <source>
        <dbReference type="ARBA" id="ARBA00023136"/>
    </source>
</evidence>
<dbReference type="EMBL" id="VDFR01000080">
    <property type="protein sequence ID" value="TNC43621.1"/>
    <property type="molecule type" value="Genomic_DNA"/>
</dbReference>
<feature type="compositionally biased region" description="Low complexity" evidence="6">
    <location>
        <begin position="301"/>
        <end position="313"/>
    </location>
</feature>
<keyword evidence="2" id="KW-1003">Cell membrane</keyword>
<feature type="region of interest" description="Disordered" evidence="6">
    <location>
        <begin position="272"/>
        <end position="313"/>
    </location>
</feature>
<evidence type="ECO:0000313" key="9">
    <source>
        <dbReference type="EMBL" id="TNC46665.1"/>
    </source>
</evidence>
<evidence type="ECO:0000256" key="6">
    <source>
        <dbReference type="SAM" id="MobiDB-lite"/>
    </source>
</evidence>
<protein>
    <submittedName>
        <fullName evidence="8">Cytochrome c oxidase assembly protein</fullName>
    </submittedName>
</protein>
<feature type="transmembrane region" description="Helical" evidence="7">
    <location>
        <begin position="247"/>
        <end position="267"/>
    </location>
</feature>
<dbReference type="OrthoDB" id="5024156at2"/>
<accession>A0A5C4MKL0</accession>
<feature type="transmembrane region" description="Helical" evidence="7">
    <location>
        <begin position="62"/>
        <end position="79"/>
    </location>
</feature>
<keyword evidence="3 7" id="KW-0812">Transmembrane</keyword>
<feature type="compositionally biased region" description="Basic and acidic residues" evidence="6">
    <location>
        <begin position="273"/>
        <end position="282"/>
    </location>
</feature>
<comment type="caution">
    <text evidence="8">The sequence shown here is derived from an EMBL/GenBank/DDBJ whole genome shotgun (WGS) entry which is preliminary data.</text>
</comment>
<evidence type="ECO:0000256" key="4">
    <source>
        <dbReference type="ARBA" id="ARBA00022989"/>
    </source>
</evidence>
<evidence type="ECO:0000256" key="7">
    <source>
        <dbReference type="SAM" id="Phobius"/>
    </source>
</evidence>
<comment type="subcellular location">
    <subcellularLocation>
        <location evidence="1">Cell membrane</location>
        <topology evidence="1">Multi-pass membrane protein</topology>
    </subcellularLocation>
</comment>
<feature type="transmembrane region" description="Helical" evidence="7">
    <location>
        <begin position="30"/>
        <end position="50"/>
    </location>
</feature>
<gene>
    <name evidence="9" type="ORF">FHE65_12060</name>
    <name evidence="8" type="ORF">FHE65_18375</name>
</gene>
<dbReference type="RefSeq" id="WP_139105922.1">
    <property type="nucleotide sequence ID" value="NZ_VDFR01000053.1"/>
</dbReference>
<keyword evidence="5 7" id="KW-0472">Membrane</keyword>
<name>A0A5C4MKL0_9ACTN</name>
<evidence type="ECO:0000256" key="3">
    <source>
        <dbReference type="ARBA" id="ARBA00022692"/>
    </source>
</evidence>
<reference evidence="8 10" key="1">
    <citation type="submission" date="2019-05" db="EMBL/GenBank/DDBJ databases">
        <title>Mumia sp. nov., isolated from the intestinal contents of plateau pika (Ochotona curzoniae) in the Qinghai-Tibet plateau of China.</title>
        <authorList>
            <person name="Tian Z."/>
        </authorList>
    </citation>
    <scope>NUCLEOTIDE SEQUENCE [LARGE SCALE GENOMIC DNA]</scope>
    <source>
        <strain evidence="10">527</strain>
        <strain evidence="8">Z527</strain>
    </source>
</reference>
<dbReference type="InterPro" id="IPR019108">
    <property type="entry name" value="Caa3_assmbl_CtaG-rel"/>
</dbReference>
<sequence length="313" mass="32592">MSPVPLAAAGPLLTHGPSHDGSTLGDAVEVVLATGPMVLATLAAMVYAAAATAERRRRGWPAGRTVMFVGGCLVLALSLSPPVDGFADASFSGHAAQHLLLAMLAPLGIVLGAPVALALRTLPLPGARRLGRALRSRPVAVLTRPSVALVLNSGGLLVLCLTPLYALSTRSTAVHMVVHLHMLLAGVLFAWVIAGPDPAPGRSTVRVRLVVLGVAIAVHATVSQLLYAGLFVRVDAPARELQAAGSLMYFGGDIIELMLALALLLTWRTRPRTTHEGPETRRSRGPAVPSGSRWPVRRTSRPSTPSRAAAPAE</sequence>
<evidence type="ECO:0000313" key="8">
    <source>
        <dbReference type="EMBL" id="TNC43621.1"/>
    </source>
</evidence>
<feature type="region of interest" description="Disordered" evidence="6">
    <location>
        <begin position="1"/>
        <end position="20"/>
    </location>
</feature>
<evidence type="ECO:0000256" key="2">
    <source>
        <dbReference type="ARBA" id="ARBA00022475"/>
    </source>
</evidence>
<feature type="transmembrane region" description="Helical" evidence="7">
    <location>
        <begin position="207"/>
        <end position="227"/>
    </location>
</feature>
<dbReference type="AlphaFoldDB" id="A0A5C4MKL0"/>
<feature type="transmembrane region" description="Helical" evidence="7">
    <location>
        <begin position="99"/>
        <end position="119"/>
    </location>
</feature>
<feature type="transmembrane region" description="Helical" evidence="7">
    <location>
        <begin position="173"/>
        <end position="195"/>
    </location>
</feature>
<proteinExistence type="predicted"/>
<keyword evidence="4 7" id="KW-1133">Transmembrane helix</keyword>
<evidence type="ECO:0000256" key="1">
    <source>
        <dbReference type="ARBA" id="ARBA00004651"/>
    </source>
</evidence>
<organism evidence="8 10">
    <name type="scientific">Mumia zhuanghuii</name>
    <dbReference type="NCBI Taxonomy" id="2585211"/>
    <lineage>
        <taxon>Bacteria</taxon>
        <taxon>Bacillati</taxon>
        <taxon>Actinomycetota</taxon>
        <taxon>Actinomycetes</taxon>
        <taxon>Propionibacteriales</taxon>
        <taxon>Nocardioidaceae</taxon>
        <taxon>Mumia</taxon>
    </lineage>
</organism>
<dbReference type="Pfam" id="PF09678">
    <property type="entry name" value="Caa3_CtaG"/>
    <property type="match status" value="1"/>
</dbReference>